<dbReference type="OrthoDB" id="6120799at2"/>
<evidence type="ECO:0000313" key="1">
    <source>
        <dbReference type="EMBL" id="GAP63894.1"/>
    </source>
</evidence>
<reference evidence="3" key="3">
    <citation type="submission" date="2015-08" db="EMBL/GenBank/DDBJ databases">
        <title>Draft Genome Sequence of a Heterotrophic Facultative Anaerobic Bacterium Ardenticatena maritima Strain 110S.</title>
        <authorList>
            <person name="Kawaichi S."/>
            <person name="Yoshida T."/>
            <person name="Sako Y."/>
            <person name="Nakamura R."/>
        </authorList>
    </citation>
    <scope>NUCLEOTIDE SEQUENCE [LARGE SCALE GENOMIC DNA]</scope>
    <source>
        <strain evidence="3">110S</strain>
    </source>
</reference>
<dbReference type="EMBL" id="BBZA01000199">
    <property type="protein sequence ID" value="GAP63894.1"/>
    <property type="molecule type" value="Genomic_DNA"/>
</dbReference>
<dbReference type="Proteomes" id="UP000050502">
    <property type="component" value="Unassembled WGS sequence"/>
</dbReference>
<dbReference type="AlphaFoldDB" id="A0A0M9UDC9"/>
<dbReference type="InParanoid" id="A0A0M9UDC9"/>
<name>A0A0M9UDC9_9CHLR</name>
<dbReference type="RefSeq" id="WP_054493674.1">
    <property type="nucleotide sequence ID" value="NZ_BBZA01000199.1"/>
</dbReference>
<reference evidence="2 4" key="2">
    <citation type="submission" date="2015-07" db="EMBL/GenBank/DDBJ databases">
        <title>Whole genome sequence of Ardenticatena maritima DSM 23922.</title>
        <authorList>
            <person name="Hemp J."/>
            <person name="Ward L.M."/>
            <person name="Pace L.A."/>
            <person name="Fischer W.W."/>
        </authorList>
    </citation>
    <scope>NUCLEOTIDE SEQUENCE [LARGE SCALE GENOMIC DNA]</scope>
    <source>
        <strain evidence="2 4">110S</strain>
    </source>
</reference>
<dbReference type="EMBL" id="LGKN01000003">
    <property type="protein sequence ID" value="KPL89391.1"/>
    <property type="molecule type" value="Genomic_DNA"/>
</dbReference>
<dbReference type="Proteomes" id="UP000037784">
    <property type="component" value="Unassembled WGS sequence"/>
</dbReference>
<reference evidence="1 3" key="1">
    <citation type="journal article" date="2015" name="Genome Announc.">
        <title>Draft Genome Sequence of a Heterotrophic Facultative Anaerobic Thermophilic Bacterium, Ardenticatena maritima Strain 110ST.</title>
        <authorList>
            <person name="Kawaichi S."/>
            <person name="Yoshida T."/>
            <person name="Sako Y."/>
            <person name="Nakamura R."/>
        </authorList>
    </citation>
    <scope>NUCLEOTIDE SEQUENCE [LARGE SCALE GENOMIC DNA]</scope>
    <source>
        <strain evidence="1 3">110S</strain>
    </source>
</reference>
<evidence type="ECO:0000313" key="4">
    <source>
        <dbReference type="Proteomes" id="UP000050502"/>
    </source>
</evidence>
<accession>A0A0M9UDC9</accession>
<evidence type="ECO:0000313" key="3">
    <source>
        <dbReference type="Proteomes" id="UP000037784"/>
    </source>
</evidence>
<comment type="caution">
    <text evidence="1">The sequence shown here is derived from an EMBL/GenBank/DDBJ whole genome shotgun (WGS) entry which is preliminary data.</text>
</comment>
<protein>
    <recommendedName>
        <fullName evidence="5">Thioredoxin</fullName>
    </recommendedName>
</protein>
<evidence type="ECO:0008006" key="5">
    <source>
        <dbReference type="Google" id="ProtNLM"/>
    </source>
</evidence>
<organism evidence="1 3">
    <name type="scientific">Ardenticatena maritima</name>
    <dbReference type="NCBI Taxonomy" id="872965"/>
    <lineage>
        <taxon>Bacteria</taxon>
        <taxon>Bacillati</taxon>
        <taxon>Chloroflexota</taxon>
        <taxon>Ardenticatenia</taxon>
        <taxon>Ardenticatenales</taxon>
        <taxon>Ardenticatenaceae</taxon>
        <taxon>Ardenticatena</taxon>
    </lineage>
</organism>
<dbReference type="Pfam" id="PF14595">
    <property type="entry name" value="Thioredoxin_9"/>
    <property type="match status" value="1"/>
</dbReference>
<sequence>MLQTLMRLERFHEGDTWETFVEQMQQNQKRIRRLYEEARIPEDVRAAFAEAVQAHGGTLYLTALAEDFCPDVVATLPLVARLVEAVPGLEWRIFVRSEYSDLRAAYAAEGITRIPTITIWTADFRPLGHLVERTDAAHAFVQAWEAAHGYARLRESDDPADRERFERLRLQRMQALLDWHRREGWQETLAALLAIAQRPSPVVSEAPRHED</sequence>
<gene>
    <name evidence="1" type="ORF">ARMA_2317</name>
    <name evidence="2" type="ORF">SE16_02750</name>
</gene>
<dbReference type="STRING" id="872965.SE16_02750"/>
<keyword evidence="3" id="KW-1185">Reference proteome</keyword>
<dbReference type="Gene3D" id="3.40.30.10">
    <property type="entry name" value="Glutaredoxin"/>
    <property type="match status" value="1"/>
</dbReference>
<proteinExistence type="predicted"/>
<evidence type="ECO:0000313" key="2">
    <source>
        <dbReference type="EMBL" id="KPL89391.1"/>
    </source>
</evidence>